<keyword evidence="2" id="KW-0273">Eye lens protein</keyword>
<dbReference type="InterPro" id="IPR050213">
    <property type="entry name" value="GST_superfamily"/>
</dbReference>
<feature type="domain" description="GST C-terminal" evidence="4">
    <location>
        <begin position="84"/>
        <end position="215"/>
    </location>
</feature>
<dbReference type="GO" id="GO:0004364">
    <property type="term" value="F:glutathione transferase activity"/>
    <property type="evidence" value="ECO:0007669"/>
    <property type="project" value="TreeGrafter"/>
</dbReference>
<dbReference type="InterPro" id="IPR036282">
    <property type="entry name" value="Glutathione-S-Trfase_C_sf"/>
</dbReference>
<dbReference type="EMBL" id="CAJFCJ010000012">
    <property type="protein sequence ID" value="CAD5120281.1"/>
    <property type="molecule type" value="Genomic_DNA"/>
</dbReference>
<organism evidence="5 6">
    <name type="scientific">Dimorphilus gyrociliatus</name>
    <dbReference type="NCBI Taxonomy" id="2664684"/>
    <lineage>
        <taxon>Eukaryota</taxon>
        <taxon>Metazoa</taxon>
        <taxon>Spiralia</taxon>
        <taxon>Lophotrochozoa</taxon>
        <taxon>Annelida</taxon>
        <taxon>Polychaeta</taxon>
        <taxon>Polychaeta incertae sedis</taxon>
        <taxon>Dinophilidae</taxon>
        <taxon>Dimorphilus</taxon>
    </lineage>
</organism>
<dbReference type="AlphaFoldDB" id="A0A7I8VVB0"/>
<dbReference type="SUPFAM" id="SSF52833">
    <property type="entry name" value="Thioredoxin-like"/>
    <property type="match status" value="2"/>
</dbReference>
<dbReference type="InterPro" id="IPR010987">
    <property type="entry name" value="Glutathione-S-Trfase_C-like"/>
</dbReference>
<dbReference type="Proteomes" id="UP000549394">
    <property type="component" value="Unassembled WGS sequence"/>
</dbReference>
<evidence type="ECO:0000259" key="4">
    <source>
        <dbReference type="PROSITE" id="PS50405"/>
    </source>
</evidence>
<dbReference type="SFLD" id="SFLDS00019">
    <property type="entry name" value="Glutathione_Transferase_(cytos"/>
    <property type="match status" value="2"/>
</dbReference>
<dbReference type="PROSITE" id="PS50405">
    <property type="entry name" value="GST_CTER"/>
    <property type="match status" value="2"/>
</dbReference>
<dbReference type="PANTHER" id="PTHR11571:SF150">
    <property type="entry name" value="GLUTATHIONE S-TRANSFERASE"/>
    <property type="match status" value="1"/>
</dbReference>
<sequence length="417" mass="48012">MSSYSLTDFDSEGRGDVARWFFAMNLIPFHDNRISLNSWYCNSKLAENTPFGKLPVLEIDGLKICQSKAIGRLLAKRYGYYGRNDLEQARIDMVVDCIADVMDRGLHIFFYMDEGSKKQKELKDFIETTLPEGVACLSNILDENQYGTGFVGETLTWADYEFASQFSWLEIAGHVVNLPSNLRNLMNTVLNIPQIKEYRENYAKRSQHLQQVMSSYKLYYFDFPGRAEVIRWQFLLAKVPFEEERIPKEKWADLKPKYLSDLPFGQLPLLEVDGKKLCQSGAINRMLAKKFGNYGKNIEEETRIDMVIGCMSDVIEPAVVIYIRNKDSPDFEKKAADYENRVLPEGLAKLEKLLEQNNEGIGFVGKDITWADLELVVQTGWCKSINLKPNFPPRIQKLREHVLQIPEIAAYVAKYDK</sequence>
<protein>
    <submittedName>
        <fullName evidence="5">DgyrCDS8857</fullName>
    </submittedName>
</protein>
<dbReference type="GO" id="GO:0005212">
    <property type="term" value="F:structural constituent of eye lens"/>
    <property type="evidence" value="ECO:0007669"/>
    <property type="project" value="UniProtKB-KW"/>
</dbReference>
<evidence type="ECO:0000256" key="1">
    <source>
        <dbReference type="ARBA" id="ARBA00007409"/>
    </source>
</evidence>
<dbReference type="FunFam" id="3.40.30.10:FF:000258">
    <property type="entry name" value="Glutathione S-transferase"/>
    <property type="match status" value="1"/>
</dbReference>
<dbReference type="InterPro" id="IPR004046">
    <property type="entry name" value="GST_C"/>
</dbReference>
<feature type="domain" description="GST C-terminal" evidence="4">
    <location>
        <begin position="297"/>
        <end position="417"/>
    </location>
</feature>
<dbReference type="OrthoDB" id="414243at2759"/>
<dbReference type="InterPro" id="IPR004045">
    <property type="entry name" value="Glutathione_S-Trfase_N"/>
</dbReference>
<accession>A0A7I8VVB0</accession>
<dbReference type="GO" id="GO:0006749">
    <property type="term" value="P:glutathione metabolic process"/>
    <property type="evidence" value="ECO:0007669"/>
    <property type="project" value="TreeGrafter"/>
</dbReference>
<dbReference type="SFLD" id="SFLDG01205">
    <property type="entry name" value="AMPS.1"/>
    <property type="match status" value="1"/>
</dbReference>
<dbReference type="Pfam" id="PF14497">
    <property type="entry name" value="GST_C_3"/>
    <property type="match status" value="2"/>
</dbReference>
<dbReference type="Gene3D" id="1.20.1050.10">
    <property type="match status" value="2"/>
</dbReference>
<dbReference type="Gene3D" id="3.40.30.10">
    <property type="entry name" value="Glutaredoxin"/>
    <property type="match status" value="2"/>
</dbReference>
<evidence type="ECO:0000313" key="5">
    <source>
        <dbReference type="EMBL" id="CAD5120281.1"/>
    </source>
</evidence>
<proteinExistence type="inferred from homology"/>
<dbReference type="SUPFAM" id="SSF47616">
    <property type="entry name" value="GST C-terminal domain-like"/>
    <property type="match status" value="2"/>
</dbReference>
<dbReference type="InterPro" id="IPR036249">
    <property type="entry name" value="Thioredoxin-like_sf"/>
</dbReference>
<feature type="domain" description="GST N-terminal" evidence="3">
    <location>
        <begin position="214"/>
        <end position="295"/>
    </location>
</feature>
<comment type="similarity">
    <text evidence="1">Belongs to the GST superfamily.</text>
</comment>
<gene>
    <name evidence="5" type="ORF">DGYR_LOCUS8394</name>
</gene>
<evidence type="ECO:0000259" key="3">
    <source>
        <dbReference type="PROSITE" id="PS50404"/>
    </source>
</evidence>
<evidence type="ECO:0000313" key="6">
    <source>
        <dbReference type="Proteomes" id="UP000549394"/>
    </source>
</evidence>
<dbReference type="InterPro" id="IPR040079">
    <property type="entry name" value="Glutathione_S-Trfase"/>
</dbReference>
<dbReference type="Pfam" id="PF02798">
    <property type="entry name" value="GST_N"/>
    <property type="match status" value="2"/>
</dbReference>
<name>A0A7I8VVB0_9ANNE</name>
<dbReference type="PROSITE" id="PS50404">
    <property type="entry name" value="GST_NTER"/>
    <property type="match status" value="2"/>
</dbReference>
<dbReference type="PANTHER" id="PTHR11571">
    <property type="entry name" value="GLUTATHIONE S-TRANSFERASE"/>
    <property type="match status" value="1"/>
</dbReference>
<keyword evidence="6" id="KW-1185">Reference proteome</keyword>
<reference evidence="5 6" key="1">
    <citation type="submission" date="2020-08" db="EMBL/GenBank/DDBJ databases">
        <authorList>
            <person name="Hejnol A."/>
        </authorList>
    </citation>
    <scope>NUCLEOTIDE SEQUENCE [LARGE SCALE GENOMIC DNA]</scope>
</reference>
<evidence type="ECO:0000256" key="2">
    <source>
        <dbReference type="ARBA" id="ARBA00022613"/>
    </source>
</evidence>
<feature type="domain" description="GST N-terminal" evidence="3">
    <location>
        <begin position="2"/>
        <end position="82"/>
    </location>
</feature>
<comment type="caution">
    <text evidence="5">The sequence shown here is derived from an EMBL/GenBank/DDBJ whole genome shotgun (WGS) entry which is preliminary data.</text>
</comment>
<dbReference type="CDD" id="cd03039">
    <property type="entry name" value="GST_N_Sigma_like"/>
    <property type="match status" value="2"/>
</dbReference>
<dbReference type="CDD" id="cd03192">
    <property type="entry name" value="GST_C_Sigma_like"/>
    <property type="match status" value="2"/>
</dbReference>
<dbReference type="SFLD" id="SFLDG00363">
    <property type="entry name" value="AMPS_(cytGST):_Alpha-__Mu-__Pi"/>
    <property type="match status" value="1"/>
</dbReference>